<gene>
    <name evidence="1" type="ORF">DFQ05_0788</name>
</gene>
<dbReference type="Proteomes" id="UP000295714">
    <property type="component" value="Unassembled WGS sequence"/>
</dbReference>
<evidence type="ECO:0000313" key="1">
    <source>
        <dbReference type="EMBL" id="TCK69268.1"/>
    </source>
</evidence>
<reference evidence="1 2" key="1">
    <citation type="journal article" date="2015" name="Stand. Genomic Sci.">
        <title>Genomic Encyclopedia of Bacterial and Archaeal Type Strains, Phase III: the genomes of soil and plant-associated and newly described type strains.</title>
        <authorList>
            <person name="Whitman W.B."/>
            <person name="Woyke T."/>
            <person name="Klenk H.P."/>
            <person name="Zhou Y."/>
            <person name="Lilburn T.G."/>
            <person name="Beck B.J."/>
            <person name="De Vos P."/>
            <person name="Vandamme P."/>
            <person name="Eisen J.A."/>
            <person name="Garrity G."/>
            <person name="Hugenholtz P."/>
            <person name="Kyrpides N.C."/>
        </authorList>
    </citation>
    <scope>NUCLEOTIDE SEQUENCE [LARGE SCALE GENOMIC DNA]</scope>
    <source>
        <strain evidence="1 2">CECT 8445</strain>
    </source>
</reference>
<evidence type="ECO:0008006" key="3">
    <source>
        <dbReference type="Google" id="ProtNLM"/>
    </source>
</evidence>
<dbReference type="EMBL" id="SMGI01000001">
    <property type="protein sequence ID" value="TCK69268.1"/>
    <property type="molecule type" value="Genomic_DNA"/>
</dbReference>
<proteinExistence type="predicted"/>
<sequence length="199" mass="22044">MKALSFSVMVGISLCASLCCPEEDDYLDQTLFVQNDTIISVENNQTTYDVGDTIVIETVIENDQLTIDDINITLSDFTYAEIGASKAFHQLALYKETAFESVVQIPLNESSIEVSSGDVRLNNQLIEVISLYDGNTFRSKFSIRLLEPGTFYLAGPRLLFNNSGGETTINIGVYEKGYVDITSKIINSDEDGKFVFTVN</sequence>
<protein>
    <recommendedName>
        <fullName evidence="3">DUF4382 domain-containing protein</fullName>
    </recommendedName>
</protein>
<accession>A0A4R1KVS2</accession>
<dbReference type="AlphaFoldDB" id="A0A4R1KVS2"/>
<name>A0A4R1KVS2_9FLAO</name>
<organism evidence="1 2">
    <name type="scientific">Winogradskyella wandonensis</name>
    <dbReference type="NCBI Taxonomy" id="1442586"/>
    <lineage>
        <taxon>Bacteria</taxon>
        <taxon>Pseudomonadati</taxon>
        <taxon>Bacteroidota</taxon>
        <taxon>Flavobacteriia</taxon>
        <taxon>Flavobacteriales</taxon>
        <taxon>Flavobacteriaceae</taxon>
        <taxon>Winogradskyella</taxon>
    </lineage>
</organism>
<evidence type="ECO:0000313" key="2">
    <source>
        <dbReference type="Proteomes" id="UP000295714"/>
    </source>
</evidence>
<keyword evidence="2" id="KW-1185">Reference proteome</keyword>
<dbReference type="RefSeq" id="WP_132703750.1">
    <property type="nucleotide sequence ID" value="NZ_SMGI01000001.1"/>
</dbReference>
<dbReference type="OrthoDB" id="1447180at2"/>
<comment type="caution">
    <text evidence="1">The sequence shown here is derived from an EMBL/GenBank/DDBJ whole genome shotgun (WGS) entry which is preliminary data.</text>
</comment>